<organism evidence="1 2">
    <name type="scientific">Gloeocapsopsis dulcis AAB1 = 1H9</name>
    <dbReference type="NCBI Taxonomy" id="1433147"/>
    <lineage>
        <taxon>Bacteria</taxon>
        <taxon>Bacillati</taxon>
        <taxon>Cyanobacteriota</taxon>
        <taxon>Cyanophyceae</taxon>
        <taxon>Oscillatoriophycideae</taxon>
        <taxon>Chroococcales</taxon>
        <taxon>Chroococcaceae</taxon>
        <taxon>Gloeocapsopsis</taxon>
        <taxon>Gloeocapsopsis dulcis</taxon>
    </lineage>
</organism>
<evidence type="ECO:0000313" key="1">
    <source>
        <dbReference type="EMBL" id="MUL39454.1"/>
    </source>
</evidence>
<keyword evidence="2" id="KW-1185">Reference proteome</keyword>
<comment type="caution">
    <text evidence="1">The sequence shown here is derived from an EMBL/GenBank/DDBJ whole genome shotgun (WGS) entry which is preliminary data.</text>
</comment>
<dbReference type="EMBL" id="NAPY01000083">
    <property type="protein sequence ID" value="MUL39454.1"/>
    <property type="molecule type" value="Genomic_DNA"/>
</dbReference>
<protein>
    <submittedName>
        <fullName evidence="1">Uncharacterized protein</fullName>
    </submittedName>
</protein>
<evidence type="ECO:0000313" key="2">
    <source>
        <dbReference type="Proteomes" id="UP000441797"/>
    </source>
</evidence>
<gene>
    <name evidence="1" type="ORF">BWI75_25080</name>
</gene>
<proteinExistence type="predicted"/>
<reference evidence="1 2" key="1">
    <citation type="journal article" date="2019" name="Front. Microbiol.">
        <title>Genomic Features for Desiccation Tolerance and Sugar Biosynthesis in the Extremophile Gloeocapsopsis sp. UTEX B3054.</title>
        <authorList>
            <person name="Urrejola C."/>
            <person name="Alcorta J."/>
            <person name="Salas L."/>
            <person name="Vasquez M."/>
            <person name="Polz M.F."/>
            <person name="Vicuna R."/>
            <person name="Diez B."/>
        </authorList>
    </citation>
    <scope>NUCLEOTIDE SEQUENCE [LARGE SCALE GENOMIC DNA]</scope>
    <source>
        <strain evidence="1 2">1H9</strain>
    </source>
</reference>
<sequence length="79" mass="9079">MIAPQVLYPVERNTEWDYPSSSIAQLGTEETALFTITGQRVQVYPSAAVRKIYSIIRLNYLYSYNAISKSFSQYDYIGQ</sequence>
<name>A0A6N8G3J8_9CHRO</name>
<dbReference type="RefSeq" id="WP_105221792.1">
    <property type="nucleotide sequence ID" value="NZ_CAWNSU010000116.1"/>
</dbReference>
<accession>A0A6N8G3J8</accession>
<dbReference type="AlphaFoldDB" id="A0A6N8G3J8"/>
<dbReference type="Proteomes" id="UP000441797">
    <property type="component" value="Unassembled WGS sequence"/>
</dbReference>